<evidence type="ECO:0000256" key="1">
    <source>
        <dbReference type="ARBA" id="ARBA00004651"/>
    </source>
</evidence>
<evidence type="ECO:0000256" key="3">
    <source>
        <dbReference type="ARBA" id="ARBA00022475"/>
    </source>
</evidence>
<dbReference type="PANTHER" id="PTHR24234">
    <property type="entry name" value="LYSOPHOSPHATIDIC ACID RECEPTOR 5/SPHINGOSYLPHOSPHORYLCHOLINE RECEPTOR"/>
    <property type="match status" value="1"/>
</dbReference>
<evidence type="ECO:0000256" key="4">
    <source>
        <dbReference type="ARBA" id="ARBA00022692"/>
    </source>
</evidence>
<dbReference type="InterPro" id="IPR005464">
    <property type="entry name" value="Psych_rcpt"/>
</dbReference>
<feature type="transmembrane region" description="Helical" evidence="13">
    <location>
        <begin position="225"/>
        <end position="246"/>
    </location>
</feature>
<dbReference type="FunCoup" id="A0A6P7Z4N9">
    <property type="interactions" value="474"/>
</dbReference>
<dbReference type="Pfam" id="PF00001">
    <property type="entry name" value="7tm_1"/>
    <property type="match status" value="1"/>
</dbReference>
<comment type="subcellular location">
    <subcellularLocation>
        <location evidence="1">Cell membrane</location>
        <topology evidence="1">Multi-pass membrane protein</topology>
    </subcellularLocation>
</comment>
<dbReference type="AlphaFoldDB" id="A0A6P7Z4N9"/>
<dbReference type="PANTHER" id="PTHR24234:SF15">
    <property type="entry name" value="G PROTEIN-COUPLED RECEPTOR 65"/>
    <property type="match status" value="1"/>
</dbReference>
<evidence type="ECO:0000256" key="8">
    <source>
        <dbReference type="ARBA" id="ARBA00023157"/>
    </source>
</evidence>
<dbReference type="KEGG" id="muo:115477773"/>
<feature type="transmembrane region" description="Helical" evidence="13">
    <location>
        <begin position="56"/>
        <end position="78"/>
    </location>
</feature>
<dbReference type="PRINTS" id="PR00237">
    <property type="entry name" value="GPCRRHODOPSN"/>
</dbReference>
<dbReference type="Gene3D" id="1.20.1070.10">
    <property type="entry name" value="Rhodopsin 7-helix transmembrane proteins"/>
    <property type="match status" value="1"/>
</dbReference>
<dbReference type="RefSeq" id="XP_030070709.1">
    <property type="nucleotide sequence ID" value="XM_030214849.1"/>
</dbReference>
<reference evidence="16" key="1">
    <citation type="submission" date="2025-08" db="UniProtKB">
        <authorList>
            <consortium name="RefSeq"/>
        </authorList>
    </citation>
    <scope>IDENTIFICATION</scope>
</reference>
<evidence type="ECO:0000256" key="13">
    <source>
        <dbReference type="SAM" id="Phobius"/>
    </source>
</evidence>
<evidence type="ECO:0000256" key="10">
    <source>
        <dbReference type="ARBA" id="ARBA00023180"/>
    </source>
</evidence>
<dbReference type="CTD" id="8477"/>
<dbReference type="InParanoid" id="A0A6P7Z4N9"/>
<dbReference type="InterPro" id="IPR017452">
    <property type="entry name" value="GPCR_Rhodpsn_7TM"/>
</dbReference>
<dbReference type="OrthoDB" id="6021389at2759"/>
<dbReference type="PROSITE" id="PS50262">
    <property type="entry name" value="G_PROTEIN_RECEP_F1_2"/>
    <property type="match status" value="1"/>
</dbReference>
<evidence type="ECO:0000313" key="16">
    <source>
        <dbReference type="RefSeq" id="XP_030070709.1"/>
    </source>
</evidence>
<dbReference type="GO" id="GO:0004930">
    <property type="term" value="F:G protein-coupled receptor activity"/>
    <property type="evidence" value="ECO:0007669"/>
    <property type="project" value="UniProtKB-KW"/>
</dbReference>
<dbReference type="InterPro" id="IPR000276">
    <property type="entry name" value="GPCR_Rhodpsn"/>
</dbReference>
<dbReference type="GO" id="GO:0005886">
    <property type="term" value="C:plasma membrane"/>
    <property type="evidence" value="ECO:0007669"/>
    <property type="project" value="UniProtKB-SubCell"/>
</dbReference>
<dbReference type="GeneID" id="115477773"/>
<keyword evidence="3" id="KW-1003">Cell membrane</keyword>
<evidence type="ECO:0000256" key="5">
    <source>
        <dbReference type="ARBA" id="ARBA00022989"/>
    </source>
</evidence>
<keyword evidence="8" id="KW-1015">Disulfide bond</keyword>
<evidence type="ECO:0000256" key="12">
    <source>
        <dbReference type="RuleBase" id="RU000688"/>
    </source>
</evidence>
<comment type="similarity">
    <text evidence="2 12">Belongs to the G-protein coupled receptor 1 family.</text>
</comment>
<keyword evidence="5 13" id="KW-1133">Transmembrane helix</keyword>
<keyword evidence="7 13" id="KW-0472">Membrane</keyword>
<evidence type="ECO:0000256" key="9">
    <source>
        <dbReference type="ARBA" id="ARBA00023170"/>
    </source>
</evidence>
<keyword evidence="9 12" id="KW-0675">Receptor</keyword>
<keyword evidence="4 12" id="KW-0812">Transmembrane</keyword>
<evidence type="ECO:0000259" key="14">
    <source>
        <dbReference type="PROSITE" id="PS50262"/>
    </source>
</evidence>
<evidence type="ECO:0000313" key="15">
    <source>
        <dbReference type="Proteomes" id="UP000515156"/>
    </source>
</evidence>
<feature type="transmembrane region" description="Helical" evidence="13">
    <location>
        <begin position="20"/>
        <end position="44"/>
    </location>
</feature>
<evidence type="ECO:0000256" key="11">
    <source>
        <dbReference type="ARBA" id="ARBA00023224"/>
    </source>
</evidence>
<dbReference type="PROSITE" id="PS00237">
    <property type="entry name" value="G_PROTEIN_RECEP_F1_1"/>
    <property type="match status" value="1"/>
</dbReference>
<keyword evidence="10" id="KW-0325">Glycoprotein</keyword>
<keyword evidence="6 12" id="KW-0297">G-protein coupled receptor</keyword>
<name>A0A6P7Z4N9_9AMPH</name>
<protein>
    <submittedName>
        <fullName evidence="16">Psychosine receptor</fullName>
    </submittedName>
</protein>
<keyword evidence="11 12" id="KW-0807">Transducer</keyword>
<sequence length="325" mass="36941">MMNNSSNSCDVPHEQDGTFYSAIYIFVTVISIPANFVSLCVACLQVRKKNEIGIYLFNLSLADLLYTLTLPLWTYYIMAHNNWKLPATLCSISEFFKYTNFYTSAGFLTCICVDRYLAVVYPLRFSQLRTRKSAVKLSITVWAAAILSNIIILAYEQTRVDQSQHRLCYDIFPLEPWKASFNIVQTCVWHFVPLAIMALCYQRIYTSVRYNQATADREKKKIQKLLIGIMATFVFCFTPYHIVLLIRSTGEPGNCEFAQRISQPYKGTLALASLNCIADPVLYCFVSETGRNDILNCCAQQKKASQPQHEGFTMSPLTSDNTAPV</sequence>
<evidence type="ECO:0000256" key="6">
    <source>
        <dbReference type="ARBA" id="ARBA00023040"/>
    </source>
</evidence>
<dbReference type="Proteomes" id="UP000515156">
    <property type="component" value="Chromosome 9"/>
</dbReference>
<keyword evidence="15" id="KW-1185">Reference proteome</keyword>
<feature type="transmembrane region" description="Helical" evidence="13">
    <location>
        <begin position="135"/>
        <end position="155"/>
    </location>
</feature>
<proteinExistence type="inferred from homology"/>
<dbReference type="SUPFAM" id="SSF81321">
    <property type="entry name" value="Family A G protein-coupled receptor-like"/>
    <property type="match status" value="1"/>
</dbReference>
<evidence type="ECO:0000256" key="7">
    <source>
        <dbReference type="ARBA" id="ARBA00023136"/>
    </source>
</evidence>
<dbReference type="PRINTS" id="PR01649">
    <property type="entry name" value="PSYCHOSINER"/>
</dbReference>
<feature type="transmembrane region" description="Helical" evidence="13">
    <location>
        <begin position="183"/>
        <end position="204"/>
    </location>
</feature>
<gene>
    <name evidence="16" type="primary">GPR65</name>
</gene>
<accession>A0A6P7Z4N9</accession>
<dbReference type="FunFam" id="1.20.1070.10:FF:000065">
    <property type="entry name" value="G-protein coupled receptor 4"/>
    <property type="match status" value="1"/>
</dbReference>
<organism evidence="15 16">
    <name type="scientific">Microcaecilia unicolor</name>
    <dbReference type="NCBI Taxonomy" id="1415580"/>
    <lineage>
        <taxon>Eukaryota</taxon>
        <taxon>Metazoa</taxon>
        <taxon>Chordata</taxon>
        <taxon>Craniata</taxon>
        <taxon>Vertebrata</taxon>
        <taxon>Euteleostomi</taxon>
        <taxon>Amphibia</taxon>
        <taxon>Gymnophiona</taxon>
        <taxon>Siphonopidae</taxon>
        <taxon>Microcaecilia</taxon>
    </lineage>
</organism>
<feature type="transmembrane region" description="Helical" evidence="13">
    <location>
        <begin position="101"/>
        <end position="123"/>
    </location>
</feature>
<feature type="domain" description="G-protein coupled receptors family 1 profile" evidence="14">
    <location>
        <begin position="34"/>
        <end position="283"/>
    </location>
</feature>
<evidence type="ECO:0000256" key="2">
    <source>
        <dbReference type="ARBA" id="ARBA00010663"/>
    </source>
</evidence>